<dbReference type="PROSITE" id="PS51257">
    <property type="entry name" value="PROKAR_LIPOPROTEIN"/>
    <property type="match status" value="1"/>
</dbReference>
<dbReference type="PANTHER" id="PTHR30469:SF38">
    <property type="entry name" value="HLYD FAMILY SECRETION PROTEIN"/>
    <property type="match status" value="1"/>
</dbReference>
<dbReference type="GO" id="GO:1990281">
    <property type="term" value="C:efflux pump complex"/>
    <property type="evidence" value="ECO:0007669"/>
    <property type="project" value="TreeGrafter"/>
</dbReference>
<dbReference type="Gene3D" id="2.40.30.170">
    <property type="match status" value="1"/>
</dbReference>
<sequence>MAAARRCDRRMGVATVLAFAASVALAGCSREEQSAAPQVRPVRTIVAESRAGGQGVSLTGHIEAKNEASYAFRIGGRIVDRPVNVGDSVAPGQVLARLDPQNEQNALRSAQAAVNAAQSQVSLTRNAYDRQRQLLERGFTPRSQYEQAEQAYKAAQSALDDASAQLKIAQDRLDFTELKADAAGTVTARRAEPGEVVQAGQPIVQVARQDGRDAVFDVPAQLLRTLPADPEVTVTLTDAPAVRAVGHVREVAPQADPVTRTFAVRVGIVDPSPAMRLGSTVTGTVATDSGPVIEIPATALTRVNNAPAVWLVDPASETVALHTIEVLRFTPSSVVVYEGLKPGDIVVTAGVQALHPGQKVRLLGGGQ</sequence>
<proteinExistence type="inferred from homology"/>
<gene>
    <name evidence="7" type="ORF">SAMN02745172_00660</name>
</gene>
<feature type="coiled-coil region" evidence="2">
    <location>
        <begin position="145"/>
        <end position="179"/>
    </location>
</feature>
<evidence type="ECO:0000256" key="3">
    <source>
        <dbReference type="SAM" id="SignalP"/>
    </source>
</evidence>
<dbReference type="GO" id="GO:0015562">
    <property type="term" value="F:efflux transmembrane transporter activity"/>
    <property type="evidence" value="ECO:0007669"/>
    <property type="project" value="TreeGrafter"/>
</dbReference>
<dbReference type="AlphaFoldDB" id="A0A1M7Z8R2"/>
<dbReference type="InterPro" id="IPR058792">
    <property type="entry name" value="Beta-barrel_RND_2"/>
</dbReference>
<dbReference type="NCBIfam" id="TIGR01730">
    <property type="entry name" value="RND_mfp"/>
    <property type="match status" value="1"/>
</dbReference>
<dbReference type="Pfam" id="PF25893">
    <property type="entry name" value="HH_CzcB"/>
    <property type="match status" value="1"/>
</dbReference>
<reference evidence="7 8" key="1">
    <citation type="submission" date="2016-12" db="EMBL/GenBank/DDBJ databases">
        <authorList>
            <person name="Song W.-J."/>
            <person name="Kurnit D.M."/>
        </authorList>
    </citation>
    <scope>NUCLEOTIDE SEQUENCE [LARGE SCALE GENOMIC DNA]</scope>
    <source>
        <strain evidence="7 8">DSM 19599</strain>
    </source>
</reference>
<name>A0A1M7Z8R2_9HYPH</name>
<evidence type="ECO:0000313" key="7">
    <source>
        <dbReference type="EMBL" id="SHO61182.1"/>
    </source>
</evidence>
<keyword evidence="8" id="KW-1185">Reference proteome</keyword>
<organism evidence="7 8">
    <name type="scientific">Pseudoxanthobacter soli DSM 19599</name>
    <dbReference type="NCBI Taxonomy" id="1123029"/>
    <lineage>
        <taxon>Bacteria</taxon>
        <taxon>Pseudomonadati</taxon>
        <taxon>Pseudomonadota</taxon>
        <taxon>Alphaproteobacteria</taxon>
        <taxon>Hyphomicrobiales</taxon>
        <taxon>Segnochrobactraceae</taxon>
        <taxon>Pseudoxanthobacter</taxon>
    </lineage>
</organism>
<evidence type="ECO:0000259" key="5">
    <source>
        <dbReference type="Pfam" id="PF25954"/>
    </source>
</evidence>
<accession>A0A1M7Z8R2</accession>
<evidence type="ECO:0000313" key="8">
    <source>
        <dbReference type="Proteomes" id="UP000186406"/>
    </source>
</evidence>
<evidence type="ECO:0000259" key="6">
    <source>
        <dbReference type="Pfam" id="PF25967"/>
    </source>
</evidence>
<dbReference type="Gene3D" id="2.40.50.100">
    <property type="match status" value="1"/>
</dbReference>
<feature type="domain" description="CzcB-like alpha-helical hairpin" evidence="4">
    <location>
        <begin position="110"/>
        <end position="167"/>
    </location>
</feature>
<feature type="domain" description="Multidrug resistance protein MdtA-like C-terminal permuted SH3" evidence="6">
    <location>
        <begin position="292"/>
        <end position="352"/>
    </location>
</feature>
<dbReference type="SUPFAM" id="SSF111369">
    <property type="entry name" value="HlyD-like secretion proteins"/>
    <property type="match status" value="1"/>
</dbReference>
<protein>
    <submittedName>
        <fullName evidence="7">RND family efflux transporter, MFP subunit</fullName>
    </submittedName>
</protein>
<comment type="similarity">
    <text evidence="1">Belongs to the membrane fusion protein (MFP) (TC 8.A.1) family.</text>
</comment>
<dbReference type="Proteomes" id="UP000186406">
    <property type="component" value="Unassembled WGS sequence"/>
</dbReference>
<dbReference type="STRING" id="1123029.SAMN02745172_00660"/>
<dbReference type="Pfam" id="PF25954">
    <property type="entry name" value="Beta-barrel_RND_2"/>
    <property type="match status" value="1"/>
</dbReference>
<dbReference type="Pfam" id="PF25967">
    <property type="entry name" value="RND-MFP_C"/>
    <property type="match status" value="1"/>
</dbReference>
<dbReference type="PANTHER" id="PTHR30469">
    <property type="entry name" value="MULTIDRUG RESISTANCE PROTEIN MDTA"/>
    <property type="match status" value="1"/>
</dbReference>
<feature type="chain" id="PRO_5012884523" evidence="3">
    <location>
        <begin position="27"/>
        <end position="367"/>
    </location>
</feature>
<dbReference type="InterPro" id="IPR058627">
    <property type="entry name" value="MdtA-like_C"/>
</dbReference>
<evidence type="ECO:0000259" key="4">
    <source>
        <dbReference type="Pfam" id="PF25893"/>
    </source>
</evidence>
<keyword evidence="2" id="KW-0175">Coiled coil</keyword>
<dbReference type="Gene3D" id="1.10.287.470">
    <property type="entry name" value="Helix hairpin bin"/>
    <property type="match status" value="1"/>
</dbReference>
<dbReference type="EMBL" id="FRXO01000001">
    <property type="protein sequence ID" value="SHO61182.1"/>
    <property type="molecule type" value="Genomic_DNA"/>
</dbReference>
<feature type="signal peptide" evidence="3">
    <location>
        <begin position="1"/>
        <end position="26"/>
    </location>
</feature>
<dbReference type="Gene3D" id="2.40.420.20">
    <property type="match status" value="1"/>
</dbReference>
<dbReference type="InterPro" id="IPR006143">
    <property type="entry name" value="RND_pump_MFP"/>
</dbReference>
<dbReference type="InterPro" id="IPR058648">
    <property type="entry name" value="HH_CzcB-like"/>
</dbReference>
<evidence type="ECO:0000256" key="2">
    <source>
        <dbReference type="SAM" id="Coils"/>
    </source>
</evidence>
<feature type="domain" description="CusB-like beta-barrel" evidence="5">
    <location>
        <begin position="216"/>
        <end position="287"/>
    </location>
</feature>
<keyword evidence="3" id="KW-0732">Signal</keyword>
<evidence type="ECO:0000256" key="1">
    <source>
        <dbReference type="ARBA" id="ARBA00009477"/>
    </source>
</evidence>